<dbReference type="SMART" id="SM00225">
    <property type="entry name" value="BTB"/>
    <property type="match status" value="2"/>
</dbReference>
<dbReference type="AlphaFoldDB" id="V7BTE2"/>
<evidence type="ECO:0000313" key="5">
    <source>
        <dbReference type="Proteomes" id="UP000000226"/>
    </source>
</evidence>
<dbReference type="OrthoDB" id="418748at2759"/>
<dbReference type="EMBL" id="CM002292">
    <property type="protein sequence ID" value="ESW21267.1"/>
    <property type="molecule type" value="Genomic_DNA"/>
</dbReference>
<dbReference type="OMA" id="CLNILFT"/>
<dbReference type="Gene3D" id="3.30.710.10">
    <property type="entry name" value="Potassium Channel Kv1.1, Chain A"/>
    <property type="match status" value="2"/>
</dbReference>
<keyword evidence="5" id="KW-1185">Reference proteome</keyword>
<proteinExistence type="predicted"/>
<sequence>MKSGRDKEKQNDRCISSHMQTLHRRLLHTLNLGNRHFDEKTKRWRWQCANIEVQKNVLRSIGAFLDSLLGDARAARHAVVKESVPDILGALLWILQCKSEALLSMASTVAVKLVSVLPNPLLQSHMLDLVYCLSSLLSSHQVEVAIPCATALNFVISNLSATSEKEVMEALKEMETSFQIFGNIKDFAEGAKKIEYFEEMTLLLSTILWRWPPSRFPVCNDVILMKGLANIHTKTDSSTKLALLKLYTSIALCDSAARKLIEDEEVFPQMFVQAMGKSNPHAIRIEGFRLAQCLLRSQDNCLKVVDLCGEALVEAIICGMTETRLSSKKIGNNHGSLSVEACQLALITRWAGDHHTNFWKQGIDRVLLNLLIENIQDQLFEPVLSLEKQIYIAKEGLKGNYHLGIRSYLWDILGWLTIHCGENLNPCTHGSELCINLLITCACLSFVDTLEKWCRICQKDIDDHFQSEPVLRAVLMMIHSPCNSISSHTRFLLSDVLKVKGMPCLKSLLHTLDYTSSLESYGSFDKLQLVVNLIGFTCLSSLPEYQRCIIESKGIKVIVLLLKRCLDNDIHIERQSFIPHLHTTCHERSCCCFDKGDWEGSNVLLFYSLLGLTEILHQCDLLRENPQQFSREVTNISPQLVSKLQEICKSSSFSPGVRWYVSYLLTYFGYYGFPTELAKRIGKSLNMEEYSDMKLVLAKGESLSVHAVILAVRCPSLLPPQLLPCRKSSKEIADNFVRETMREVRLSSHVDYEALVLLLEYVYLGCLHGSEETAKKLKILAKRCNLQPLFQMLHRHRPKWGLPFPSFNLTSSFGLAGSCFSDVILAAKSNELVRWTCNICSNTVPHMHVHKVILQSGCDYLQGLFRSGMQESHSQVIKVDISWQALIKLVQWFYSDELPDPPSGCLWDNMDDKEKLFNLQPYVELYWLSEFWILENIQEACWNVIMSCLDSSWRLSIKIIKMAYNLSLWKLVDISANLMAPSYRLLRDSGELEEFDDALVHLIYSASIQLN</sequence>
<dbReference type="Gramene" id="ESW21267">
    <property type="protein sequence ID" value="ESW21267"/>
    <property type="gene ID" value="PHAVU_005G056400g"/>
</dbReference>
<dbReference type="eggNOG" id="ENOG502QR8C">
    <property type="taxonomic scope" value="Eukaryota"/>
</dbReference>
<dbReference type="STRING" id="3885.V7BTE2"/>
<dbReference type="InterPro" id="IPR044953">
    <property type="entry name" value="At1g04390-like"/>
</dbReference>
<name>V7BTE2_PHAVU</name>
<evidence type="ECO:0000256" key="2">
    <source>
        <dbReference type="ARBA" id="ARBA00004906"/>
    </source>
</evidence>
<comment type="pathway">
    <text evidence="2">Protein modification; protein ubiquitination.</text>
</comment>
<dbReference type="Pfam" id="PF26522">
    <property type="entry name" value="ARM_6"/>
    <property type="match status" value="1"/>
</dbReference>
<protein>
    <recommendedName>
        <fullName evidence="3">BTB domain-containing protein</fullName>
    </recommendedName>
</protein>
<dbReference type="Gene3D" id="1.25.10.10">
    <property type="entry name" value="Leucine-rich Repeat Variant"/>
    <property type="match status" value="1"/>
</dbReference>
<reference evidence="5" key="1">
    <citation type="journal article" date="2014" name="Nat. Genet.">
        <title>A reference genome for common bean and genome-wide analysis of dual domestications.</title>
        <authorList>
            <person name="Schmutz J."/>
            <person name="McClean P.E."/>
            <person name="Mamidi S."/>
            <person name="Wu G.A."/>
            <person name="Cannon S.B."/>
            <person name="Grimwood J."/>
            <person name="Jenkins J."/>
            <person name="Shu S."/>
            <person name="Song Q."/>
            <person name="Chavarro C."/>
            <person name="Torres-Torres M."/>
            <person name="Geffroy V."/>
            <person name="Moghaddam S.M."/>
            <person name="Gao D."/>
            <person name="Abernathy B."/>
            <person name="Barry K."/>
            <person name="Blair M."/>
            <person name="Brick M.A."/>
            <person name="Chovatia M."/>
            <person name="Gepts P."/>
            <person name="Goodstein D.M."/>
            <person name="Gonzales M."/>
            <person name="Hellsten U."/>
            <person name="Hyten D.L."/>
            <person name="Jia G."/>
            <person name="Kelly J.D."/>
            <person name="Kudrna D."/>
            <person name="Lee R."/>
            <person name="Richard M.M."/>
            <person name="Miklas P.N."/>
            <person name="Osorno J.M."/>
            <person name="Rodrigues J."/>
            <person name="Thareau V."/>
            <person name="Urrea C.A."/>
            <person name="Wang M."/>
            <person name="Yu Y."/>
            <person name="Zhang M."/>
            <person name="Wing R.A."/>
            <person name="Cregan P.B."/>
            <person name="Rokhsar D.S."/>
            <person name="Jackson S.A."/>
        </authorList>
    </citation>
    <scope>NUCLEOTIDE SEQUENCE [LARGE SCALE GENOMIC DNA]</scope>
    <source>
        <strain evidence="5">cv. G19833</strain>
    </source>
</reference>
<dbReference type="SUPFAM" id="SSF48371">
    <property type="entry name" value="ARM repeat"/>
    <property type="match status" value="1"/>
</dbReference>
<dbReference type="InterPro" id="IPR059007">
    <property type="entry name" value="ARM_At1g04390"/>
</dbReference>
<dbReference type="Proteomes" id="UP000000226">
    <property type="component" value="Chromosome 5"/>
</dbReference>
<comment type="subcellular location">
    <subcellularLocation>
        <location evidence="1">Endomembrane system</location>
        <topology evidence="1">Peripheral membrane protein</topology>
    </subcellularLocation>
</comment>
<dbReference type="InterPro" id="IPR011989">
    <property type="entry name" value="ARM-like"/>
</dbReference>
<evidence type="ECO:0000256" key="1">
    <source>
        <dbReference type="ARBA" id="ARBA00004184"/>
    </source>
</evidence>
<feature type="domain" description="BTB" evidence="3">
    <location>
        <begin position="691"/>
        <end position="771"/>
    </location>
</feature>
<evidence type="ECO:0000313" key="4">
    <source>
        <dbReference type="EMBL" id="ESW21267.1"/>
    </source>
</evidence>
<dbReference type="PROSITE" id="PS50097">
    <property type="entry name" value="BTB"/>
    <property type="match status" value="2"/>
</dbReference>
<dbReference type="CDD" id="cd18186">
    <property type="entry name" value="BTB_POZ_ZBTB_KLHL-like"/>
    <property type="match status" value="1"/>
</dbReference>
<evidence type="ECO:0000259" key="3">
    <source>
        <dbReference type="PROSITE" id="PS50097"/>
    </source>
</evidence>
<dbReference type="InterPro" id="IPR000210">
    <property type="entry name" value="BTB/POZ_dom"/>
</dbReference>
<feature type="domain" description="BTB" evidence="3">
    <location>
        <begin position="821"/>
        <end position="902"/>
    </location>
</feature>
<dbReference type="Pfam" id="PF00651">
    <property type="entry name" value="BTB"/>
    <property type="match status" value="1"/>
</dbReference>
<dbReference type="InterPro" id="IPR011333">
    <property type="entry name" value="SKP1/BTB/POZ_sf"/>
</dbReference>
<dbReference type="SUPFAM" id="SSF54695">
    <property type="entry name" value="POZ domain"/>
    <property type="match status" value="2"/>
</dbReference>
<dbReference type="InterPro" id="IPR016024">
    <property type="entry name" value="ARM-type_fold"/>
</dbReference>
<dbReference type="GO" id="GO:0012505">
    <property type="term" value="C:endomembrane system"/>
    <property type="evidence" value="ECO:0007669"/>
    <property type="project" value="UniProtKB-SubCell"/>
</dbReference>
<dbReference type="PANTHER" id="PTHR35918">
    <property type="entry name" value="OS06G0674800 PROTEIN"/>
    <property type="match status" value="1"/>
</dbReference>
<dbReference type="PANTHER" id="PTHR35918:SF1">
    <property type="entry name" value="BTB DOMAIN-CONTAINING PROTEIN"/>
    <property type="match status" value="1"/>
</dbReference>
<organism evidence="4 5">
    <name type="scientific">Phaseolus vulgaris</name>
    <name type="common">Kidney bean</name>
    <name type="synonym">French bean</name>
    <dbReference type="NCBI Taxonomy" id="3885"/>
    <lineage>
        <taxon>Eukaryota</taxon>
        <taxon>Viridiplantae</taxon>
        <taxon>Streptophyta</taxon>
        <taxon>Embryophyta</taxon>
        <taxon>Tracheophyta</taxon>
        <taxon>Spermatophyta</taxon>
        <taxon>Magnoliopsida</taxon>
        <taxon>eudicotyledons</taxon>
        <taxon>Gunneridae</taxon>
        <taxon>Pentapetalae</taxon>
        <taxon>rosids</taxon>
        <taxon>fabids</taxon>
        <taxon>Fabales</taxon>
        <taxon>Fabaceae</taxon>
        <taxon>Papilionoideae</taxon>
        <taxon>50 kb inversion clade</taxon>
        <taxon>NPAAA clade</taxon>
        <taxon>indigoferoid/millettioid clade</taxon>
        <taxon>Phaseoleae</taxon>
        <taxon>Phaseolus</taxon>
    </lineage>
</organism>
<accession>V7BTE2</accession>
<gene>
    <name evidence="4" type="ORF">PHAVU_005G056400g</name>
</gene>